<evidence type="ECO:0000313" key="4">
    <source>
        <dbReference type="EMBL" id="SEO45419.1"/>
    </source>
</evidence>
<evidence type="ECO:0000259" key="3">
    <source>
        <dbReference type="PROSITE" id="PS50893"/>
    </source>
</evidence>
<sequence>MTPNSPPAPGSSPALRCAGLTHHYPASDHDVPALHDVALSAARGRVTALVGPSGSGKSTLLRILACLDRPTHGTVEVNGVDATALSARRRRQLRRHQLGYVFQNPIDNLLGYLTVEEHLGLAARLRRTGPAGGELLDALGLAGRRAHYPRQLSGGEQQRVALAFAAAGDPAALLADEPTAQLDRASAHLVGEALHRLASLGHAVVVATHDPELTAVADDVHELVDGRIA</sequence>
<gene>
    <name evidence="4" type="ORF">SAMN04489732_10174</name>
</gene>
<keyword evidence="2 4" id="KW-0067">ATP-binding</keyword>
<dbReference type="SUPFAM" id="SSF52540">
    <property type="entry name" value="P-loop containing nucleoside triphosphate hydrolases"/>
    <property type="match status" value="1"/>
</dbReference>
<dbReference type="STRING" id="394193.SAMN04489732_10174"/>
<dbReference type="SMART" id="SM00382">
    <property type="entry name" value="AAA"/>
    <property type="match status" value="1"/>
</dbReference>
<name>A0A1H8PTU6_9PSEU</name>
<organism evidence="4 5">
    <name type="scientific">Amycolatopsis saalfeldensis</name>
    <dbReference type="NCBI Taxonomy" id="394193"/>
    <lineage>
        <taxon>Bacteria</taxon>
        <taxon>Bacillati</taxon>
        <taxon>Actinomycetota</taxon>
        <taxon>Actinomycetes</taxon>
        <taxon>Pseudonocardiales</taxon>
        <taxon>Pseudonocardiaceae</taxon>
        <taxon>Amycolatopsis</taxon>
    </lineage>
</organism>
<accession>A0A1H8PTU6</accession>
<dbReference type="GO" id="GO:0022857">
    <property type="term" value="F:transmembrane transporter activity"/>
    <property type="evidence" value="ECO:0007669"/>
    <property type="project" value="TreeGrafter"/>
</dbReference>
<dbReference type="EMBL" id="FOEF01000001">
    <property type="protein sequence ID" value="SEO45419.1"/>
    <property type="molecule type" value="Genomic_DNA"/>
</dbReference>
<dbReference type="GO" id="GO:0005524">
    <property type="term" value="F:ATP binding"/>
    <property type="evidence" value="ECO:0007669"/>
    <property type="project" value="UniProtKB-KW"/>
</dbReference>
<dbReference type="GO" id="GO:0005886">
    <property type="term" value="C:plasma membrane"/>
    <property type="evidence" value="ECO:0007669"/>
    <property type="project" value="TreeGrafter"/>
</dbReference>
<dbReference type="InterPro" id="IPR003593">
    <property type="entry name" value="AAA+_ATPase"/>
</dbReference>
<keyword evidence="5" id="KW-1185">Reference proteome</keyword>
<keyword evidence="1" id="KW-0547">Nucleotide-binding</keyword>
<dbReference type="Gene3D" id="3.40.50.300">
    <property type="entry name" value="P-loop containing nucleotide triphosphate hydrolases"/>
    <property type="match status" value="1"/>
</dbReference>
<dbReference type="PANTHER" id="PTHR24220">
    <property type="entry name" value="IMPORT ATP-BINDING PROTEIN"/>
    <property type="match status" value="1"/>
</dbReference>
<protein>
    <submittedName>
        <fullName evidence="4">Putative ABC transport system ATP-binding protein</fullName>
    </submittedName>
</protein>
<dbReference type="AlphaFoldDB" id="A0A1H8PTU6"/>
<dbReference type="RefSeq" id="WP_245787062.1">
    <property type="nucleotide sequence ID" value="NZ_FOEF01000001.1"/>
</dbReference>
<evidence type="ECO:0000256" key="2">
    <source>
        <dbReference type="ARBA" id="ARBA00022840"/>
    </source>
</evidence>
<dbReference type="InterPro" id="IPR003439">
    <property type="entry name" value="ABC_transporter-like_ATP-bd"/>
</dbReference>
<dbReference type="InterPro" id="IPR015854">
    <property type="entry name" value="ABC_transpr_LolD-like"/>
</dbReference>
<dbReference type="GO" id="GO:0016887">
    <property type="term" value="F:ATP hydrolysis activity"/>
    <property type="evidence" value="ECO:0007669"/>
    <property type="project" value="InterPro"/>
</dbReference>
<dbReference type="PROSITE" id="PS50893">
    <property type="entry name" value="ABC_TRANSPORTER_2"/>
    <property type="match status" value="1"/>
</dbReference>
<evidence type="ECO:0000313" key="5">
    <source>
        <dbReference type="Proteomes" id="UP000198582"/>
    </source>
</evidence>
<reference evidence="4 5" key="1">
    <citation type="submission" date="2016-10" db="EMBL/GenBank/DDBJ databases">
        <authorList>
            <person name="de Groot N.N."/>
        </authorList>
    </citation>
    <scope>NUCLEOTIDE SEQUENCE [LARGE SCALE GENOMIC DNA]</scope>
    <source>
        <strain evidence="4 5">DSM 44993</strain>
    </source>
</reference>
<dbReference type="Pfam" id="PF00005">
    <property type="entry name" value="ABC_tran"/>
    <property type="match status" value="1"/>
</dbReference>
<dbReference type="Proteomes" id="UP000198582">
    <property type="component" value="Unassembled WGS sequence"/>
</dbReference>
<dbReference type="InterPro" id="IPR027417">
    <property type="entry name" value="P-loop_NTPase"/>
</dbReference>
<evidence type="ECO:0000256" key="1">
    <source>
        <dbReference type="ARBA" id="ARBA00022741"/>
    </source>
</evidence>
<proteinExistence type="predicted"/>
<feature type="domain" description="ABC transporter" evidence="3">
    <location>
        <begin position="15"/>
        <end position="229"/>
    </location>
</feature>